<keyword evidence="1" id="KW-1133">Transmembrane helix</keyword>
<keyword evidence="1" id="KW-0812">Transmembrane</keyword>
<protein>
    <submittedName>
        <fullName evidence="2">Uncharacterized protein</fullName>
    </submittedName>
</protein>
<evidence type="ECO:0000256" key="1">
    <source>
        <dbReference type="SAM" id="Phobius"/>
    </source>
</evidence>
<keyword evidence="1" id="KW-0472">Membrane</keyword>
<proteinExistence type="predicted"/>
<sequence>MPVDEWGRKKNPPLSTTGAVHPIQFTGVKEPSPVIEQVLCFVSFLFLFAAPKAFGVHLWNARVYQWLCPAQWLARLKGDKKRRNWYRCEVWVARRKGRANDKRETYSEAYKDIFDKLGNIQYVERQIGTRSSDDVLVKADFALPPDQMTSEEIRRFDVWYFTKNKQWMDVTEWQVLGTDWVKDEWGNECSRFEVFSYSCGVVPASVLFAPLLSALLWWVPFNDFGQNKAHIRTQAMHLEDQCVFEDVRINACKPPEREGAFLGRWDGKQGVEVKVKRDKYGYLPGGYR</sequence>
<feature type="transmembrane region" description="Helical" evidence="1">
    <location>
        <begin position="194"/>
        <end position="219"/>
    </location>
</feature>
<reference evidence="2 3" key="1">
    <citation type="journal article" date="2023" name="Commun. Biol.">
        <title>Genome analysis of Parmales, the sister group of diatoms, reveals the evolutionary specialization of diatoms from phago-mixotrophs to photoautotrophs.</title>
        <authorList>
            <person name="Ban H."/>
            <person name="Sato S."/>
            <person name="Yoshikawa S."/>
            <person name="Yamada K."/>
            <person name="Nakamura Y."/>
            <person name="Ichinomiya M."/>
            <person name="Sato N."/>
            <person name="Blanc-Mathieu R."/>
            <person name="Endo H."/>
            <person name="Kuwata A."/>
            <person name="Ogata H."/>
        </authorList>
    </citation>
    <scope>NUCLEOTIDE SEQUENCE [LARGE SCALE GENOMIC DNA]</scope>
</reference>
<gene>
    <name evidence="2" type="ORF">TeGR_g12952</name>
</gene>
<dbReference type="Proteomes" id="UP001165060">
    <property type="component" value="Unassembled WGS sequence"/>
</dbReference>
<accession>A0ABQ6M8I1</accession>
<organism evidence="2 3">
    <name type="scientific">Tetraparma gracilis</name>
    <dbReference type="NCBI Taxonomy" id="2962635"/>
    <lineage>
        <taxon>Eukaryota</taxon>
        <taxon>Sar</taxon>
        <taxon>Stramenopiles</taxon>
        <taxon>Ochrophyta</taxon>
        <taxon>Bolidophyceae</taxon>
        <taxon>Parmales</taxon>
        <taxon>Triparmaceae</taxon>
        <taxon>Tetraparma</taxon>
    </lineage>
</organism>
<name>A0ABQ6M8I1_9STRA</name>
<comment type="caution">
    <text evidence="2">The sequence shown here is derived from an EMBL/GenBank/DDBJ whole genome shotgun (WGS) entry which is preliminary data.</text>
</comment>
<evidence type="ECO:0000313" key="3">
    <source>
        <dbReference type="Proteomes" id="UP001165060"/>
    </source>
</evidence>
<dbReference type="EMBL" id="BRYB01003845">
    <property type="protein sequence ID" value="GMI21672.1"/>
    <property type="molecule type" value="Genomic_DNA"/>
</dbReference>
<evidence type="ECO:0000313" key="2">
    <source>
        <dbReference type="EMBL" id="GMI21672.1"/>
    </source>
</evidence>
<keyword evidence="3" id="KW-1185">Reference proteome</keyword>